<comment type="subcellular location">
    <subcellularLocation>
        <location evidence="1">Cell inner membrane</location>
        <topology evidence="1">Multi-pass membrane protein</topology>
    </subcellularLocation>
</comment>
<evidence type="ECO:0000256" key="2">
    <source>
        <dbReference type="ARBA" id="ARBA00022448"/>
    </source>
</evidence>
<keyword evidence="11" id="KW-1185">Reference proteome</keyword>
<reference evidence="10 11" key="1">
    <citation type="submission" date="2016-10" db="EMBL/GenBank/DDBJ databases">
        <authorList>
            <person name="de Groot N.N."/>
        </authorList>
    </citation>
    <scope>NUCLEOTIDE SEQUENCE [LARGE SCALE GENOMIC DNA]</scope>
    <source>
        <strain evidence="10 11">CGMCC 1.6133</strain>
    </source>
</reference>
<dbReference type="PANTHER" id="PTHR11795:SF445">
    <property type="entry name" value="AMINO ACID ABC TRANSPORTER PERMEASE PROTEIN"/>
    <property type="match status" value="1"/>
</dbReference>
<evidence type="ECO:0000256" key="3">
    <source>
        <dbReference type="ARBA" id="ARBA00022475"/>
    </source>
</evidence>
<evidence type="ECO:0000313" key="10">
    <source>
        <dbReference type="EMBL" id="SDK75699.1"/>
    </source>
</evidence>
<feature type="transmembrane region" description="Helical" evidence="9">
    <location>
        <begin position="190"/>
        <end position="211"/>
    </location>
</feature>
<dbReference type="GO" id="GO:0005886">
    <property type="term" value="C:plasma membrane"/>
    <property type="evidence" value="ECO:0007669"/>
    <property type="project" value="UniProtKB-SubCell"/>
</dbReference>
<keyword evidence="4 9" id="KW-0812">Transmembrane</keyword>
<dbReference type="EMBL" id="FNES01000029">
    <property type="protein sequence ID" value="SDK75699.1"/>
    <property type="molecule type" value="Genomic_DNA"/>
</dbReference>
<dbReference type="InterPro" id="IPR052157">
    <property type="entry name" value="BCAA_transport_permease"/>
</dbReference>
<evidence type="ECO:0000256" key="5">
    <source>
        <dbReference type="ARBA" id="ARBA00022970"/>
    </source>
</evidence>
<gene>
    <name evidence="10" type="ORF">SAMN04487954_1298</name>
</gene>
<dbReference type="CDD" id="cd06582">
    <property type="entry name" value="TM_PBP1_LivH_like"/>
    <property type="match status" value="1"/>
</dbReference>
<evidence type="ECO:0000256" key="7">
    <source>
        <dbReference type="ARBA" id="ARBA00023136"/>
    </source>
</evidence>
<organism evidence="10 11">
    <name type="scientific">Billgrantia gudaonensis</name>
    <dbReference type="NCBI Taxonomy" id="376427"/>
    <lineage>
        <taxon>Bacteria</taxon>
        <taxon>Pseudomonadati</taxon>
        <taxon>Pseudomonadota</taxon>
        <taxon>Gammaproteobacteria</taxon>
        <taxon>Oceanospirillales</taxon>
        <taxon>Halomonadaceae</taxon>
        <taxon>Billgrantia</taxon>
    </lineage>
</organism>
<evidence type="ECO:0000313" key="11">
    <source>
        <dbReference type="Proteomes" id="UP000198525"/>
    </source>
</evidence>
<dbReference type="InterPro" id="IPR001851">
    <property type="entry name" value="ABC_transp_permease"/>
</dbReference>
<dbReference type="GO" id="GO:0006865">
    <property type="term" value="P:amino acid transport"/>
    <property type="evidence" value="ECO:0007669"/>
    <property type="project" value="UniProtKB-KW"/>
</dbReference>
<proteinExistence type="inferred from homology"/>
<evidence type="ECO:0000256" key="1">
    <source>
        <dbReference type="ARBA" id="ARBA00004429"/>
    </source>
</evidence>
<feature type="transmembrane region" description="Helical" evidence="9">
    <location>
        <begin position="96"/>
        <end position="115"/>
    </location>
</feature>
<evidence type="ECO:0000256" key="9">
    <source>
        <dbReference type="SAM" id="Phobius"/>
    </source>
</evidence>
<evidence type="ECO:0000256" key="6">
    <source>
        <dbReference type="ARBA" id="ARBA00022989"/>
    </source>
</evidence>
<evidence type="ECO:0000256" key="8">
    <source>
        <dbReference type="ARBA" id="ARBA00037998"/>
    </source>
</evidence>
<dbReference type="AlphaFoldDB" id="A0A1G9EHS9"/>
<dbReference type="OrthoDB" id="9807115at2"/>
<feature type="transmembrane region" description="Helical" evidence="9">
    <location>
        <begin position="135"/>
        <end position="159"/>
    </location>
</feature>
<dbReference type="RefSeq" id="WP_089689166.1">
    <property type="nucleotide sequence ID" value="NZ_FNES01000029.1"/>
</dbReference>
<name>A0A1G9EHS9_9GAMM</name>
<keyword evidence="7 9" id="KW-0472">Membrane</keyword>
<accession>A0A1G9EHS9</accession>
<dbReference type="GO" id="GO:0022857">
    <property type="term" value="F:transmembrane transporter activity"/>
    <property type="evidence" value="ECO:0007669"/>
    <property type="project" value="InterPro"/>
</dbReference>
<dbReference type="Proteomes" id="UP000198525">
    <property type="component" value="Unassembled WGS sequence"/>
</dbReference>
<dbReference type="PANTHER" id="PTHR11795">
    <property type="entry name" value="BRANCHED-CHAIN AMINO ACID TRANSPORT SYSTEM PERMEASE PROTEIN LIVH"/>
    <property type="match status" value="1"/>
</dbReference>
<dbReference type="Pfam" id="PF02653">
    <property type="entry name" value="BPD_transp_2"/>
    <property type="match status" value="1"/>
</dbReference>
<feature type="transmembrane region" description="Helical" evidence="9">
    <location>
        <begin position="217"/>
        <end position="234"/>
    </location>
</feature>
<feature type="transmembrane region" description="Helical" evidence="9">
    <location>
        <begin position="12"/>
        <end position="30"/>
    </location>
</feature>
<sequence length="293" mass="31283">MELIISLVVNGLMLGSLYAMVSVGLTLIFGITKVINFAHGEFMMIGMMLTYIITTYLGIHPYLTLVFIIPLLFVLGIFVQKFLIEPLKDSDEHIQIFATVGLSIAMINLVLMIAGSDNFNTPSSGMRHALGLGPATVLTGQVVIMLCSIFMVGGLHLFLTRTQMGRAIRATAQNRNAAQLMGINVSRINMVTFGIGIACVGVAAVLLSPLYPVNAQTGQSFVLIAFVIVVMGGLGSITGAFFAALIIGLVDSFAGFYLGSSLKDVAVFGIFLLILIFRPSGLFGKARKLAHVS</sequence>
<keyword evidence="3" id="KW-1003">Cell membrane</keyword>
<comment type="similarity">
    <text evidence="8">Belongs to the binding-protein-dependent transport system permease family. LivHM subfamily.</text>
</comment>
<keyword evidence="5" id="KW-0029">Amino-acid transport</keyword>
<feature type="transmembrane region" description="Helical" evidence="9">
    <location>
        <begin position="265"/>
        <end position="284"/>
    </location>
</feature>
<feature type="transmembrane region" description="Helical" evidence="9">
    <location>
        <begin position="65"/>
        <end position="84"/>
    </location>
</feature>
<keyword evidence="2" id="KW-0813">Transport</keyword>
<evidence type="ECO:0000256" key="4">
    <source>
        <dbReference type="ARBA" id="ARBA00022692"/>
    </source>
</evidence>
<dbReference type="STRING" id="376427.SAMN04487954_1298"/>
<keyword evidence="6 9" id="KW-1133">Transmembrane helix</keyword>
<protein>
    <submittedName>
        <fullName evidence="10">Branched-chain amino acid transport system permease protein</fullName>
    </submittedName>
</protein>